<dbReference type="RefSeq" id="WP_168570690.1">
    <property type="nucleotide sequence ID" value="NZ_CP051167.1"/>
</dbReference>
<protein>
    <submittedName>
        <fullName evidence="3">Uncharacterized protein</fullName>
    </submittedName>
</protein>
<proteinExistence type="predicted"/>
<dbReference type="KEGG" id="oxy:HCG48_19715"/>
<dbReference type="EMBL" id="CP051167">
    <property type="protein sequence ID" value="QIZ72542.1"/>
    <property type="molecule type" value="Genomic_DNA"/>
</dbReference>
<evidence type="ECO:0000313" key="3">
    <source>
        <dbReference type="EMBL" id="QIZ72542.1"/>
    </source>
</evidence>
<dbReference type="Proteomes" id="UP000500857">
    <property type="component" value="Chromosome"/>
</dbReference>
<keyword evidence="1" id="KW-0812">Transmembrane</keyword>
<feature type="signal peptide" evidence="2">
    <location>
        <begin position="1"/>
        <end position="23"/>
    </location>
</feature>
<evidence type="ECO:0000313" key="4">
    <source>
        <dbReference type="Proteomes" id="UP000500857"/>
    </source>
</evidence>
<keyword evidence="2" id="KW-0732">Signal</keyword>
<gene>
    <name evidence="3" type="ORF">HCG48_19715</name>
</gene>
<reference evidence="3 4" key="1">
    <citation type="submission" date="2020-04" db="EMBL/GenBank/DDBJ databases">
        <authorList>
            <person name="Basu S."/>
            <person name="Maruthanayagam V."/>
            <person name="Chakraborty S."/>
            <person name="Pramanik A."/>
            <person name="Mukherjee J."/>
            <person name="Brink B."/>
        </authorList>
    </citation>
    <scope>NUCLEOTIDE SEQUENCE [LARGE SCALE GENOMIC DNA]</scope>
    <source>
        <strain evidence="3 4">AP17</strain>
    </source>
</reference>
<keyword evidence="4" id="KW-1185">Reference proteome</keyword>
<evidence type="ECO:0000256" key="1">
    <source>
        <dbReference type="SAM" id="Phobius"/>
    </source>
</evidence>
<keyword evidence="1" id="KW-1133">Transmembrane helix</keyword>
<organism evidence="3 4">
    <name type="scientific">Oxynema aestuarii AP17</name>
    <dbReference type="NCBI Taxonomy" id="2064643"/>
    <lineage>
        <taxon>Bacteria</taxon>
        <taxon>Bacillati</taxon>
        <taxon>Cyanobacteriota</taxon>
        <taxon>Cyanophyceae</taxon>
        <taxon>Oscillatoriophycideae</taxon>
        <taxon>Oscillatoriales</taxon>
        <taxon>Oscillatoriaceae</taxon>
        <taxon>Oxynema</taxon>
        <taxon>Oxynema aestuarii</taxon>
    </lineage>
</organism>
<evidence type="ECO:0000256" key="2">
    <source>
        <dbReference type="SAM" id="SignalP"/>
    </source>
</evidence>
<sequence length="141" mass="15748">MKAIKKVVAGFLLALGVPLSALAIADIVSQDATHEDKEGAIAALAIFTLPATIAGTSMLWGLYRDGRKHDRIAAQQERDRLQHLFYRIVREYDGRIGVLGFAMEAEITGEEAKLFLDEKAREFDASFEVREDGSIYYRFPL</sequence>
<feature type="transmembrane region" description="Helical" evidence="1">
    <location>
        <begin position="41"/>
        <end position="63"/>
    </location>
</feature>
<dbReference type="AlphaFoldDB" id="A0A6H1U103"/>
<accession>A0A6H1U103</accession>
<feature type="chain" id="PRO_5026326598" evidence="2">
    <location>
        <begin position="24"/>
        <end position="141"/>
    </location>
</feature>
<keyword evidence="1" id="KW-0472">Membrane</keyword>
<name>A0A6H1U103_9CYAN</name>